<dbReference type="GO" id="GO:0000981">
    <property type="term" value="F:DNA-binding transcription factor activity, RNA polymerase II-specific"/>
    <property type="evidence" value="ECO:0007669"/>
    <property type="project" value="InterPro"/>
</dbReference>
<dbReference type="Pfam" id="PF08493">
    <property type="entry name" value="AflR"/>
    <property type="match status" value="1"/>
</dbReference>
<dbReference type="InterPro" id="IPR013700">
    <property type="entry name" value="AflR"/>
</dbReference>
<sequence length="396" mass="43926">MDVKATSRSVQRPAPSSKPKRRRESCDFCSFSKVRCDRGQPQCLRCNKSGVTCHYSESRRSGRIRQLYEGSYQSNGHIIQGTSSQAQPTPQEQEQKESNHLAKHAGILPYMQAGAHQPNGSADNTAPLELLDDTFYYAPELFLHSLNDPDHTGPHNNLSGSKRAGAHLSSPLLSTKPLPLEPELGDTERGNDMVMQETSIRGTALEPSTELGHLADCTGHALIVLRSLSMPETTCPRLNSLSTRQEWTLDATLKNNRLATDTVAQILRCPCAQGLSLMLLLVLVTHEVMKSYHTLIAQQSTTQAPCISPSYASFSAFHPPMAIGQYHLDNEVRAKVILQVLWSEISKMDSLLDAFDQHVKGVYNQPEETILSTYVSLLQAYQHDIMQSSEKHTSYV</sequence>
<dbReference type="PROSITE" id="PS50048">
    <property type="entry name" value="ZN2_CY6_FUNGAL_2"/>
    <property type="match status" value="1"/>
</dbReference>
<evidence type="ECO:0000259" key="8">
    <source>
        <dbReference type="PROSITE" id="PS50048"/>
    </source>
</evidence>
<evidence type="ECO:0000256" key="3">
    <source>
        <dbReference type="ARBA" id="ARBA00023015"/>
    </source>
</evidence>
<dbReference type="GO" id="GO:0005634">
    <property type="term" value="C:nucleus"/>
    <property type="evidence" value="ECO:0007669"/>
    <property type="project" value="InterPro"/>
</dbReference>
<reference evidence="9 10" key="1">
    <citation type="submission" date="2019-04" db="EMBL/GenBank/DDBJ databases">
        <title>Aspergillus burnettii sp. nov., novel species from soil in southeast Queensland.</title>
        <authorList>
            <person name="Gilchrist C.L.M."/>
            <person name="Pitt J.I."/>
            <person name="Lange L."/>
            <person name="Lacey H.J."/>
            <person name="Vuong D."/>
            <person name="Midgley D.J."/>
            <person name="Greenfield P."/>
            <person name="Bradbury M."/>
            <person name="Lacey E."/>
            <person name="Busk P.K."/>
            <person name="Pilgaard B."/>
            <person name="Chooi Y.H."/>
            <person name="Piggott A.M."/>
        </authorList>
    </citation>
    <scope>NUCLEOTIDE SEQUENCE [LARGE SCALE GENOMIC DNA]</scope>
    <source>
        <strain evidence="9 10">FRR 5400</strain>
    </source>
</reference>
<keyword evidence="1" id="KW-0479">Metal-binding</keyword>
<name>A0A8H5ZYK9_PETAA</name>
<feature type="compositionally biased region" description="Polar residues" evidence="7">
    <location>
        <begin position="1"/>
        <end position="10"/>
    </location>
</feature>
<dbReference type="InterPro" id="IPR036864">
    <property type="entry name" value="Zn2-C6_fun-type_DNA-bd_sf"/>
</dbReference>
<comment type="caution">
    <text evidence="9">The sequence shown here is derived from an EMBL/GenBank/DDBJ whole genome shotgun (WGS) entry which is preliminary data.</text>
</comment>
<accession>A0A8H5ZYK9</accession>
<feature type="domain" description="Zn(2)-C6 fungal-type" evidence="8">
    <location>
        <begin position="25"/>
        <end position="55"/>
    </location>
</feature>
<dbReference type="GO" id="GO:0009893">
    <property type="term" value="P:positive regulation of metabolic process"/>
    <property type="evidence" value="ECO:0007669"/>
    <property type="project" value="UniProtKB-ARBA"/>
</dbReference>
<evidence type="ECO:0000313" key="10">
    <source>
        <dbReference type="Proteomes" id="UP000541154"/>
    </source>
</evidence>
<evidence type="ECO:0000256" key="6">
    <source>
        <dbReference type="ARBA" id="ARBA00023242"/>
    </source>
</evidence>
<dbReference type="PRINTS" id="PR00755">
    <property type="entry name" value="AFLATOXINBRP"/>
</dbReference>
<dbReference type="GO" id="GO:0045122">
    <property type="term" value="P:aflatoxin biosynthetic process"/>
    <property type="evidence" value="ECO:0007669"/>
    <property type="project" value="InterPro"/>
</dbReference>
<protein>
    <recommendedName>
        <fullName evidence="8">Zn(2)-C6 fungal-type domain-containing protein</fullName>
    </recommendedName>
</protein>
<dbReference type="EMBL" id="SPNV01000245">
    <property type="protein sequence ID" value="KAF5857649.1"/>
    <property type="molecule type" value="Genomic_DNA"/>
</dbReference>
<dbReference type="Gene3D" id="4.10.240.10">
    <property type="entry name" value="Zn(2)-C6 fungal-type DNA-binding domain"/>
    <property type="match status" value="1"/>
</dbReference>
<organism evidence="9 10">
    <name type="scientific">Petromyces alliaceus</name>
    <name type="common">Aspergillus alliaceus</name>
    <dbReference type="NCBI Taxonomy" id="209559"/>
    <lineage>
        <taxon>Eukaryota</taxon>
        <taxon>Fungi</taxon>
        <taxon>Dikarya</taxon>
        <taxon>Ascomycota</taxon>
        <taxon>Pezizomycotina</taxon>
        <taxon>Eurotiomycetes</taxon>
        <taxon>Eurotiomycetidae</taxon>
        <taxon>Eurotiales</taxon>
        <taxon>Aspergillaceae</taxon>
        <taxon>Aspergillus</taxon>
        <taxon>Aspergillus subgen. Circumdati</taxon>
    </lineage>
</organism>
<dbReference type="PANTHER" id="PTHR31069:SF31">
    <property type="entry name" value="MONODICTYPHENONE CLUSTER TRANSCRIPTION FACTOR-RELATED"/>
    <property type="match status" value="1"/>
</dbReference>
<feature type="compositionally biased region" description="Polar residues" evidence="7">
    <location>
        <begin position="76"/>
        <end position="92"/>
    </location>
</feature>
<feature type="compositionally biased region" description="Low complexity" evidence="7">
    <location>
        <begin position="168"/>
        <end position="182"/>
    </location>
</feature>
<dbReference type="PROSITE" id="PS00463">
    <property type="entry name" value="ZN2_CY6_FUNGAL_1"/>
    <property type="match status" value="1"/>
</dbReference>
<feature type="region of interest" description="Disordered" evidence="7">
    <location>
        <begin position="1"/>
        <end position="24"/>
    </location>
</feature>
<keyword evidence="6" id="KW-0539">Nucleus</keyword>
<keyword evidence="4" id="KW-0238">DNA-binding</keyword>
<dbReference type="SUPFAM" id="SSF57701">
    <property type="entry name" value="Zn2/Cys6 DNA-binding domain"/>
    <property type="match status" value="1"/>
</dbReference>
<evidence type="ECO:0000256" key="2">
    <source>
        <dbReference type="ARBA" id="ARBA00022833"/>
    </source>
</evidence>
<dbReference type="SMART" id="SM00066">
    <property type="entry name" value="GAL4"/>
    <property type="match status" value="1"/>
</dbReference>
<dbReference type="InterPro" id="IPR050675">
    <property type="entry name" value="OAF3"/>
</dbReference>
<feature type="region of interest" description="Disordered" evidence="7">
    <location>
        <begin position="147"/>
        <end position="188"/>
    </location>
</feature>
<dbReference type="Pfam" id="PF00172">
    <property type="entry name" value="Zn_clus"/>
    <property type="match status" value="1"/>
</dbReference>
<dbReference type="PANTHER" id="PTHR31069">
    <property type="entry name" value="OLEATE-ACTIVATED TRANSCRIPTION FACTOR 1-RELATED"/>
    <property type="match status" value="1"/>
</dbReference>
<keyword evidence="3" id="KW-0805">Transcription regulation</keyword>
<gene>
    <name evidence="9" type="ORF">ETB97_005470</name>
</gene>
<evidence type="ECO:0000256" key="7">
    <source>
        <dbReference type="SAM" id="MobiDB-lite"/>
    </source>
</evidence>
<proteinExistence type="predicted"/>
<keyword evidence="10" id="KW-1185">Reference proteome</keyword>
<dbReference type="CDD" id="cd00067">
    <property type="entry name" value="GAL4"/>
    <property type="match status" value="1"/>
</dbReference>
<dbReference type="InterPro" id="IPR001138">
    <property type="entry name" value="Zn2Cys6_DnaBD"/>
</dbReference>
<keyword evidence="2" id="KW-0862">Zinc</keyword>
<evidence type="ECO:0000256" key="1">
    <source>
        <dbReference type="ARBA" id="ARBA00022723"/>
    </source>
</evidence>
<evidence type="ECO:0000313" key="9">
    <source>
        <dbReference type="EMBL" id="KAF5857649.1"/>
    </source>
</evidence>
<evidence type="ECO:0000256" key="5">
    <source>
        <dbReference type="ARBA" id="ARBA00023163"/>
    </source>
</evidence>
<dbReference type="AlphaFoldDB" id="A0A8H5ZYK9"/>
<dbReference type="GO" id="GO:0008270">
    <property type="term" value="F:zinc ion binding"/>
    <property type="evidence" value="ECO:0007669"/>
    <property type="project" value="InterPro"/>
</dbReference>
<keyword evidence="5" id="KW-0804">Transcription</keyword>
<feature type="region of interest" description="Disordered" evidence="7">
    <location>
        <begin position="76"/>
        <end position="99"/>
    </location>
</feature>
<evidence type="ECO:0000256" key="4">
    <source>
        <dbReference type="ARBA" id="ARBA00023125"/>
    </source>
</evidence>
<dbReference type="GO" id="GO:0003677">
    <property type="term" value="F:DNA binding"/>
    <property type="evidence" value="ECO:0007669"/>
    <property type="project" value="UniProtKB-KW"/>
</dbReference>
<dbReference type="Proteomes" id="UP000541154">
    <property type="component" value="Unassembled WGS sequence"/>
</dbReference>